<comment type="caution">
    <text evidence="3">The sequence shown here is derived from an EMBL/GenBank/DDBJ whole genome shotgun (WGS) entry which is preliminary data.</text>
</comment>
<evidence type="ECO:0000313" key="3">
    <source>
        <dbReference type="EMBL" id="KAK2711243.1"/>
    </source>
</evidence>
<protein>
    <recommendedName>
        <fullName evidence="2">PID domain-containing protein</fullName>
    </recommendedName>
</protein>
<accession>A0AA88HLN2</accession>
<feature type="region of interest" description="Disordered" evidence="1">
    <location>
        <begin position="351"/>
        <end position="438"/>
    </location>
</feature>
<dbReference type="InterPro" id="IPR011993">
    <property type="entry name" value="PH-like_dom_sf"/>
</dbReference>
<feature type="compositionally biased region" description="Basic and acidic residues" evidence="1">
    <location>
        <begin position="363"/>
        <end position="374"/>
    </location>
</feature>
<feature type="region of interest" description="Disordered" evidence="1">
    <location>
        <begin position="254"/>
        <end position="331"/>
    </location>
</feature>
<reference evidence="3" key="1">
    <citation type="submission" date="2023-07" db="EMBL/GenBank/DDBJ databases">
        <title>Chromosome-level genome assembly of Artemia franciscana.</title>
        <authorList>
            <person name="Jo E."/>
        </authorList>
    </citation>
    <scope>NUCLEOTIDE SEQUENCE</scope>
    <source>
        <tissue evidence="3">Whole body</tissue>
    </source>
</reference>
<evidence type="ECO:0000259" key="2">
    <source>
        <dbReference type="SMART" id="SM00462"/>
    </source>
</evidence>
<feature type="domain" description="PID" evidence="2">
    <location>
        <begin position="18"/>
        <end position="160"/>
    </location>
</feature>
<dbReference type="EMBL" id="JAVRJZ010000016">
    <property type="protein sequence ID" value="KAK2711243.1"/>
    <property type="molecule type" value="Genomic_DNA"/>
</dbReference>
<feature type="compositionally biased region" description="Basic and acidic residues" evidence="1">
    <location>
        <begin position="311"/>
        <end position="326"/>
    </location>
</feature>
<proteinExistence type="predicted"/>
<dbReference type="SMART" id="SM00462">
    <property type="entry name" value="PTB"/>
    <property type="match status" value="1"/>
</dbReference>
<keyword evidence="4" id="KW-1185">Reference proteome</keyword>
<dbReference type="AlphaFoldDB" id="A0AA88HLN2"/>
<dbReference type="CDD" id="cd00934">
    <property type="entry name" value="PTB"/>
    <property type="match status" value="1"/>
</dbReference>
<dbReference type="Proteomes" id="UP001187531">
    <property type="component" value="Unassembled WGS sequence"/>
</dbReference>
<gene>
    <name evidence="3" type="ORF">QYM36_012427</name>
</gene>
<feature type="compositionally biased region" description="Low complexity" evidence="1">
    <location>
        <begin position="257"/>
        <end position="271"/>
    </location>
</feature>
<dbReference type="Gene3D" id="2.30.29.30">
    <property type="entry name" value="Pleckstrin-homology domain (PH domain)/Phosphotyrosine-binding domain (PTB)"/>
    <property type="match status" value="1"/>
</dbReference>
<feature type="compositionally biased region" description="Polar residues" evidence="1">
    <location>
        <begin position="351"/>
        <end position="362"/>
    </location>
</feature>
<sequence>MTNLGMENSPMAPYDDDIKKASFYVWFLGHRECGGIRGDDVVIPALRTLIEKEKQDEPPKITLQISSRGLKVVQTVQKISGQKTVYEVVKQAIPQTSLTYVCQGDGDNSDVVSCIILSINTSTKSPVNVHVFRCDSEETATYLYSRLVSITQKPENKRKIDELEQKLKSQGLVNDKFGSRVSLCEKKIGTISKFPERERVALLHDSLAAELRDKLRSAQRTPQIITPNKDYIEKKKAKRLSVTEARVIKSIETRDVSSGNSSGIGSDDAASPVLELKSPRSLSADSVPSDDEDWHERQTARQTQFRPYSKTHFDPVNEVSAKRDQRSISPTAAHERFQDAKNKFLMLEKQQNPISGQRTPSKSRQEECAKEQKVQRRKSFYDSPTKTDENRNPTLKRATSKLTDNERVASHLPRSSSYQETKGPLRRPRFNEDSDPWNSPNSIKIEMVERKGKYSPQFLFPDKSNENLALQTRNYGRSFNDLRSPIDRENQNYKSCLDLRQLPKDRRSLAAPEYKKSDKSKRMSLAEKIEKDTIDRKNTHKYELSNDKRLPGLDRETARAFDYDFRDDVRPIEGRFKPTDQKGSPFHDHRRDMNQNRFERHRPVNPRF</sequence>
<dbReference type="SUPFAM" id="SSF50729">
    <property type="entry name" value="PH domain-like"/>
    <property type="match status" value="1"/>
</dbReference>
<name>A0AA88HLN2_ARTSF</name>
<feature type="compositionally biased region" description="Basic and acidic residues" evidence="1">
    <location>
        <begin position="572"/>
        <end position="602"/>
    </location>
</feature>
<organism evidence="3 4">
    <name type="scientific">Artemia franciscana</name>
    <name type="common">Brine shrimp</name>
    <name type="synonym">Artemia sanfranciscana</name>
    <dbReference type="NCBI Taxonomy" id="6661"/>
    <lineage>
        <taxon>Eukaryota</taxon>
        <taxon>Metazoa</taxon>
        <taxon>Ecdysozoa</taxon>
        <taxon>Arthropoda</taxon>
        <taxon>Crustacea</taxon>
        <taxon>Branchiopoda</taxon>
        <taxon>Anostraca</taxon>
        <taxon>Artemiidae</taxon>
        <taxon>Artemia</taxon>
    </lineage>
</organism>
<dbReference type="PANTHER" id="PTHR41148:SF1">
    <property type="entry name" value="LP09875P"/>
    <property type="match status" value="1"/>
</dbReference>
<dbReference type="PANTHER" id="PTHR41148">
    <property type="entry name" value="LP09875P"/>
    <property type="match status" value="1"/>
</dbReference>
<evidence type="ECO:0000256" key="1">
    <source>
        <dbReference type="SAM" id="MobiDB-lite"/>
    </source>
</evidence>
<feature type="region of interest" description="Disordered" evidence="1">
    <location>
        <begin position="572"/>
        <end position="608"/>
    </location>
</feature>
<evidence type="ECO:0000313" key="4">
    <source>
        <dbReference type="Proteomes" id="UP001187531"/>
    </source>
</evidence>
<dbReference type="InterPro" id="IPR006020">
    <property type="entry name" value="PTB/PI_dom"/>
</dbReference>